<dbReference type="Gene3D" id="2.60.120.260">
    <property type="entry name" value="Galactose-binding domain-like"/>
    <property type="match status" value="2"/>
</dbReference>
<dbReference type="NCBIfam" id="TIGR04183">
    <property type="entry name" value="Por_Secre_tail"/>
    <property type="match status" value="1"/>
</dbReference>
<evidence type="ECO:0000313" key="2">
    <source>
        <dbReference type="EMBL" id="MCA9759068.1"/>
    </source>
</evidence>
<protein>
    <submittedName>
        <fullName evidence="2">T9SS type A sorting domain-containing protein</fullName>
    </submittedName>
</protein>
<reference evidence="2" key="1">
    <citation type="submission" date="2020-04" db="EMBL/GenBank/DDBJ databases">
        <authorList>
            <person name="Zhang T."/>
        </authorList>
    </citation>
    <scope>NUCLEOTIDE SEQUENCE</scope>
    <source>
        <strain evidence="2">HKST-UBA02</strain>
    </source>
</reference>
<dbReference type="Pfam" id="PF13860">
    <property type="entry name" value="FlgD_ig"/>
    <property type="match status" value="1"/>
</dbReference>
<dbReference type="EMBL" id="JAGQHS010000258">
    <property type="protein sequence ID" value="MCA9759068.1"/>
    <property type="molecule type" value="Genomic_DNA"/>
</dbReference>
<gene>
    <name evidence="2" type="ORF">KDA27_24965</name>
</gene>
<dbReference type="InterPro" id="IPR026444">
    <property type="entry name" value="Secre_tail"/>
</dbReference>
<comment type="caution">
    <text evidence="2">The sequence shown here is derived from an EMBL/GenBank/DDBJ whole genome shotgun (WGS) entry which is preliminary data.</text>
</comment>
<evidence type="ECO:0000313" key="3">
    <source>
        <dbReference type="Proteomes" id="UP000739538"/>
    </source>
</evidence>
<reference evidence="2" key="2">
    <citation type="journal article" date="2021" name="Microbiome">
        <title>Successional dynamics and alternative stable states in a saline activated sludge microbial community over 9 years.</title>
        <authorList>
            <person name="Wang Y."/>
            <person name="Ye J."/>
            <person name="Ju F."/>
            <person name="Liu L."/>
            <person name="Boyd J.A."/>
            <person name="Deng Y."/>
            <person name="Parks D.H."/>
            <person name="Jiang X."/>
            <person name="Yin X."/>
            <person name="Woodcroft B.J."/>
            <person name="Tyson G.W."/>
            <person name="Hugenholtz P."/>
            <person name="Polz M.F."/>
            <person name="Zhang T."/>
        </authorList>
    </citation>
    <scope>NUCLEOTIDE SEQUENCE</scope>
    <source>
        <strain evidence="2">HKST-UBA02</strain>
    </source>
</reference>
<dbReference type="AlphaFoldDB" id="A0A956SI29"/>
<feature type="non-terminal residue" evidence="2">
    <location>
        <position position="1"/>
    </location>
</feature>
<dbReference type="Proteomes" id="UP000739538">
    <property type="component" value="Unassembled WGS sequence"/>
</dbReference>
<dbReference type="InterPro" id="IPR008979">
    <property type="entry name" value="Galactose-bd-like_sf"/>
</dbReference>
<accession>A0A956SI29</accession>
<sequence length="409" mass="43710">YRSGVTAAKIYGEFAGCPDNPQFSVGGFGQAFTPTPGKTYEASGWTFISPADPIPGTDTCNANRLIAKVVFFDAASGGSELTANEVVIGDGNSETDQWVPFTVSAPAPAGAQRVEVLFLYLQPACDPGAVFVDDTFFCEREPETSSNLLVNGSFDSGLSGWNSFGNAFAENRNYLVHTSPGGAKLFSTFVDGEDSGMYQDFAASEGSAWELSVYAMTTCREDPINESNQNTAVARIVFRSSSNTELGSEEVLMVDNDAPLGTWRRYSVLANGAPPGTVVVEAYLLFVSPALEGGAVFLDDASFQELDPAAVPEIGDENRLVQAWNSPNPFGETTSIELRLAETTPVDVSVYDVGGRWLSTLFQGTLDAGPHSIQWDGRDRSGALVPAGIYPYVVRTASGQIVQRMLVTR</sequence>
<dbReference type="Gene3D" id="2.60.40.4070">
    <property type="match status" value="1"/>
</dbReference>
<evidence type="ECO:0000259" key="1">
    <source>
        <dbReference type="Pfam" id="PF13860"/>
    </source>
</evidence>
<organism evidence="2 3">
    <name type="scientific">Eiseniibacteriota bacterium</name>
    <dbReference type="NCBI Taxonomy" id="2212470"/>
    <lineage>
        <taxon>Bacteria</taxon>
        <taxon>Candidatus Eiseniibacteriota</taxon>
    </lineage>
</organism>
<name>A0A956SI29_UNCEI</name>
<feature type="domain" description="FlgD/Vpr Ig-like" evidence="1">
    <location>
        <begin position="333"/>
        <end position="399"/>
    </location>
</feature>
<dbReference type="SUPFAM" id="SSF49785">
    <property type="entry name" value="Galactose-binding domain-like"/>
    <property type="match status" value="1"/>
</dbReference>
<proteinExistence type="predicted"/>
<dbReference type="InterPro" id="IPR025965">
    <property type="entry name" value="FlgD/Vpr_Ig-like"/>
</dbReference>